<dbReference type="GO" id="GO:0031640">
    <property type="term" value="P:killing of cells of another organism"/>
    <property type="evidence" value="ECO:0007669"/>
    <property type="project" value="UniProtKB-KW"/>
</dbReference>
<dbReference type="GO" id="GO:0042742">
    <property type="term" value="P:defense response to bacterium"/>
    <property type="evidence" value="ECO:0007669"/>
    <property type="project" value="UniProtKB-KW"/>
</dbReference>
<dbReference type="InterPro" id="IPR023347">
    <property type="entry name" value="Lysozyme_dom_sf"/>
</dbReference>
<keyword evidence="6 7" id="KW-0326">Glycosidase</keyword>
<sequence>MRRASDSIIQFIQAEGNEGFRARPYNDGGGVMTIGHGHVIRKHEKLPVPMTRAQADLLMRNDLAPVEIYLSAIDTNLPVPLTGNQFDGLCSLVFNIGLDQFEDSTLLKKLRRGDMAGAASQFNCWIYDNKKKIAGLVTRRAAERAIFESKDDG</sequence>
<evidence type="ECO:0000256" key="3">
    <source>
        <dbReference type="ARBA" id="ARBA00022638"/>
    </source>
</evidence>
<dbReference type="PANTHER" id="PTHR38107">
    <property type="match status" value="1"/>
</dbReference>
<keyword evidence="4 7" id="KW-0378">Hydrolase</keyword>
<dbReference type="InterPro" id="IPR051018">
    <property type="entry name" value="Bacteriophage_GH24"/>
</dbReference>
<comment type="similarity">
    <text evidence="7">Belongs to the glycosyl hydrolase 24 family.</text>
</comment>
<dbReference type="Pfam" id="PF00959">
    <property type="entry name" value="Phage_lysozyme"/>
    <property type="match status" value="1"/>
</dbReference>
<dbReference type="EC" id="3.2.1.17" evidence="7"/>
<evidence type="ECO:0000256" key="2">
    <source>
        <dbReference type="ARBA" id="ARBA00022529"/>
    </source>
</evidence>
<dbReference type="CDD" id="cd00737">
    <property type="entry name" value="lyz_endolysin_autolysin"/>
    <property type="match status" value="1"/>
</dbReference>
<dbReference type="SUPFAM" id="SSF53955">
    <property type="entry name" value="Lysozyme-like"/>
    <property type="match status" value="1"/>
</dbReference>
<dbReference type="GO" id="GO:0003796">
    <property type="term" value="F:lysozyme activity"/>
    <property type="evidence" value="ECO:0007669"/>
    <property type="project" value="UniProtKB-EC"/>
</dbReference>
<evidence type="ECO:0000256" key="5">
    <source>
        <dbReference type="ARBA" id="ARBA00023200"/>
    </source>
</evidence>
<comment type="caution">
    <text evidence="8">The sequence shown here is derived from an EMBL/GenBank/DDBJ whole genome shotgun (WGS) entry which is preliminary data.</text>
</comment>
<dbReference type="GO" id="GO:0016998">
    <property type="term" value="P:cell wall macromolecule catabolic process"/>
    <property type="evidence" value="ECO:0007669"/>
    <property type="project" value="InterPro"/>
</dbReference>
<keyword evidence="3 7" id="KW-0081">Bacteriolytic enzyme</keyword>
<keyword evidence="9" id="KW-1185">Reference proteome</keyword>
<dbReference type="InterPro" id="IPR002196">
    <property type="entry name" value="Glyco_hydro_24"/>
</dbReference>
<evidence type="ECO:0000256" key="1">
    <source>
        <dbReference type="ARBA" id="ARBA00000632"/>
    </source>
</evidence>
<dbReference type="Gene3D" id="1.10.530.40">
    <property type="match status" value="1"/>
</dbReference>
<protein>
    <recommendedName>
        <fullName evidence="7">Lysozyme</fullName>
        <ecNumber evidence="7">3.2.1.17</ecNumber>
    </recommendedName>
</protein>
<proteinExistence type="inferred from homology"/>
<organism evidence="8 9">
    <name type="scientific">Sulfuriferula multivorans</name>
    <dbReference type="NCBI Taxonomy" id="1559896"/>
    <lineage>
        <taxon>Bacteria</taxon>
        <taxon>Pseudomonadati</taxon>
        <taxon>Pseudomonadota</taxon>
        <taxon>Betaproteobacteria</taxon>
        <taxon>Nitrosomonadales</taxon>
        <taxon>Sulfuricellaceae</taxon>
        <taxon>Sulfuriferula</taxon>
    </lineage>
</organism>
<evidence type="ECO:0000313" key="9">
    <source>
        <dbReference type="Proteomes" id="UP000286806"/>
    </source>
</evidence>
<dbReference type="Proteomes" id="UP000286806">
    <property type="component" value="Unassembled WGS sequence"/>
</dbReference>
<dbReference type="InterPro" id="IPR033907">
    <property type="entry name" value="Endolysin_autolysin"/>
</dbReference>
<dbReference type="EMBL" id="BGOW01000017">
    <property type="protein sequence ID" value="GBL46258.1"/>
    <property type="molecule type" value="Genomic_DNA"/>
</dbReference>
<dbReference type="InterPro" id="IPR034690">
    <property type="entry name" value="Endolysin_T4_type"/>
</dbReference>
<keyword evidence="2 7" id="KW-0929">Antimicrobial</keyword>
<keyword evidence="5" id="KW-1035">Host cytoplasm</keyword>
<accession>A0A401JF78</accession>
<evidence type="ECO:0000256" key="4">
    <source>
        <dbReference type="ARBA" id="ARBA00022801"/>
    </source>
</evidence>
<comment type="catalytic activity">
    <reaction evidence="1 7">
        <text>Hydrolysis of (1-&gt;4)-beta-linkages between N-acetylmuramic acid and N-acetyl-D-glucosamine residues in a peptidoglycan and between N-acetyl-D-glucosamine residues in chitodextrins.</text>
        <dbReference type="EC" id="3.2.1.17"/>
    </reaction>
</comment>
<dbReference type="RefSeq" id="WP_124705044.1">
    <property type="nucleotide sequence ID" value="NZ_BGOW01000017.1"/>
</dbReference>
<name>A0A401JF78_9PROT</name>
<evidence type="ECO:0000256" key="6">
    <source>
        <dbReference type="ARBA" id="ARBA00023295"/>
    </source>
</evidence>
<dbReference type="PANTHER" id="PTHR38107:SF3">
    <property type="entry name" value="LYSOZYME RRRD-RELATED"/>
    <property type="match status" value="1"/>
</dbReference>
<dbReference type="AlphaFoldDB" id="A0A401JF78"/>
<dbReference type="HAMAP" id="MF_04110">
    <property type="entry name" value="ENDOLYSIN_T4"/>
    <property type="match status" value="1"/>
</dbReference>
<evidence type="ECO:0000256" key="7">
    <source>
        <dbReference type="RuleBase" id="RU003788"/>
    </source>
</evidence>
<dbReference type="OrthoDB" id="8141296at2"/>
<dbReference type="GO" id="GO:0009253">
    <property type="term" value="P:peptidoglycan catabolic process"/>
    <property type="evidence" value="ECO:0007669"/>
    <property type="project" value="InterPro"/>
</dbReference>
<evidence type="ECO:0000313" key="8">
    <source>
        <dbReference type="EMBL" id="GBL46258.1"/>
    </source>
</evidence>
<dbReference type="InterPro" id="IPR023346">
    <property type="entry name" value="Lysozyme-like_dom_sf"/>
</dbReference>
<reference evidence="8 9" key="1">
    <citation type="journal article" date="2019" name="Front. Microbiol.">
        <title>Genomes of Neutrophilic Sulfur-Oxidizing Chemolithoautotrophs Representing 9 Proteobacterial Species From 8 Genera.</title>
        <authorList>
            <person name="Watanabe T."/>
            <person name="Kojima H."/>
            <person name="Umezawa K."/>
            <person name="Hori C."/>
            <person name="Takasuka T.E."/>
            <person name="Kato Y."/>
            <person name="Fukui M."/>
        </authorList>
    </citation>
    <scope>NUCLEOTIDE SEQUENCE [LARGE SCALE GENOMIC DNA]</scope>
    <source>
        <strain evidence="8 9">TTN</strain>
    </source>
</reference>
<gene>
    <name evidence="8" type="ORF">SFMTTN_2071</name>
</gene>